<dbReference type="FunFam" id="2.40.50.140:FF:000064">
    <property type="entry name" value="Replication protein A subunit"/>
    <property type="match status" value="1"/>
</dbReference>
<evidence type="ECO:0000256" key="6">
    <source>
        <dbReference type="ARBA" id="ARBA00022833"/>
    </source>
</evidence>
<dbReference type="SUPFAM" id="SSF50249">
    <property type="entry name" value="Nucleic acid-binding proteins"/>
    <property type="match status" value="4"/>
</dbReference>
<feature type="domain" description="Replication factor-A protein 1 N-terminal" evidence="14">
    <location>
        <begin position="7"/>
        <end position="109"/>
    </location>
</feature>
<dbReference type="NCBIfam" id="TIGR00617">
    <property type="entry name" value="rpa1"/>
    <property type="match status" value="1"/>
</dbReference>
<dbReference type="GO" id="GO:0008270">
    <property type="term" value="F:zinc ion binding"/>
    <property type="evidence" value="ECO:0007669"/>
    <property type="project" value="UniProtKB-KW"/>
</dbReference>
<dbReference type="InterPro" id="IPR013955">
    <property type="entry name" value="Rep_factor-A_C"/>
</dbReference>
<dbReference type="PANTHER" id="PTHR47165">
    <property type="entry name" value="OS03G0429900 PROTEIN"/>
    <property type="match status" value="1"/>
</dbReference>
<dbReference type="GO" id="GO:0006260">
    <property type="term" value="P:DNA replication"/>
    <property type="evidence" value="ECO:0007669"/>
    <property type="project" value="UniProtKB-KW"/>
</dbReference>
<evidence type="ECO:0000259" key="14">
    <source>
        <dbReference type="Pfam" id="PF04057"/>
    </source>
</evidence>
<evidence type="ECO:0000259" key="13">
    <source>
        <dbReference type="Pfam" id="PF02721"/>
    </source>
</evidence>
<evidence type="ECO:0000256" key="9">
    <source>
        <dbReference type="ARBA" id="ARBA00058595"/>
    </source>
</evidence>
<dbReference type="Gene3D" id="2.40.50.140">
    <property type="entry name" value="Nucleic acid-binding proteins"/>
    <property type="match status" value="4"/>
</dbReference>
<comment type="function">
    <text evidence="9 11">As part of the heterotrimeric replication protein A complex (RPA/RP-A), binds and stabilizes single-stranded DNA intermediates, that form during DNA replication or upon DNA stress. It prevents their reannealing and in parallel, recruits and activates different proteins and complexes involved in DNA metabolism. Thereby, it plays an essential role both in DNA replication and the cellular response to DNA damage.</text>
</comment>
<dbReference type="CDD" id="cd04477">
    <property type="entry name" value="RPA1N"/>
    <property type="match status" value="1"/>
</dbReference>
<dbReference type="GO" id="GO:0006281">
    <property type="term" value="P:DNA repair"/>
    <property type="evidence" value="ECO:0007669"/>
    <property type="project" value="InterPro"/>
</dbReference>
<sequence length="597" mass="67055">MATRHELSEGSLQMIMKGSQIQSPIMQVLGSKRIASSNSDKERFRLLLSDGKHAISFAMITTQINDKVTTGELADNSIIQIKRYITSVINNTGKRNKRVLVILEMEILVPGGQLTKIGDPQQLPDNDEEDLPSKSDSSISFLTTVSKDTLMNTTTNRNVSMQNQLIHPISSLSPYQNNWVIKARVSNKSNIRTWTNSHGEGKLFNMDLIDESGEIKATVFRELVDRFYDLIEVDKVYYISKCQVKLINKQFNNLKNDFEMTFTEYTTVAECNDAANDIPQTRYDFISIDKIAHIEVGTLIDVIGICKTTSDVQTFQARSTGRELKKREVTVIDQSNCGVALTLWGNDAENFDGSLQPVIVIKGAKVGEFGGGKNISTVTLSIIKINPDILEAHSLKQWFVNEGMRNNITNISATSGAGGFRTPWINIKDVEEQGMGQGERGDYFQFKGTVLLYRSEKGFYKACPTAECKKKVTDLQNGMYRCEKCNMEFTNFKYLLLGSINVADWSGNIWLSLFASEAEKILGLSSQVVGEASENDPQALAKIAEKIHFKQFIFKCRAKMNTYNDETRLKTIAIRVDPINYKEYNAQVLSRIKQCLA</sequence>
<dbReference type="GO" id="GO:0005634">
    <property type="term" value="C:nucleus"/>
    <property type="evidence" value="ECO:0007669"/>
    <property type="project" value="UniProtKB-SubCell"/>
</dbReference>
<dbReference type="CDD" id="cd04475">
    <property type="entry name" value="RPA1_DBD_B"/>
    <property type="match status" value="1"/>
</dbReference>
<keyword evidence="3 11" id="KW-0235">DNA replication</keyword>
<dbReference type="Pfam" id="PF16900">
    <property type="entry name" value="REPA_OB_2"/>
    <property type="match status" value="1"/>
</dbReference>
<keyword evidence="8 11" id="KW-0539">Nucleus</keyword>
<dbReference type="FunFam" id="2.40.50.140:FF:000090">
    <property type="entry name" value="Replication protein A subunit"/>
    <property type="match status" value="1"/>
</dbReference>
<evidence type="ECO:0000256" key="8">
    <source>
        <dbReference type="ARBA" id="ARBA00023242"/>
    </source>
</evidence>
<evidence type="ECO:0000256" key="11">
    <source>
        <dbReference type="RuleBase" id="RU364130"/>
    </source>
</evidence>
<dbReference type="CDD" id="cd04476">
    <property type="entry name" value="RPA1_DBD_C"/>
    <property type="match status" value="1"/>
</dbReference>
<evidence type="ECO:0000313" key="17">
    <source>
        <dbReference type="EMBL" id="KAK4876505.1"/>
    </source>
</evidence>
<keyword evidence="6 11" id="KW-0862">Zinc</keyword>
<evidence type="ECO:0000256" key="5">
    <source>
        <dbReference type="ARBA" id="ARBA00022771"/>
    </source>
</evidence>
<accession>A0AAN7NZ16</accession>
<evidence type="ECO:0000256" key="7">
    <source>
        <dbReference type="ARBA" id="ARBA00023125"/>
    </source>
</evidence>
<dbReference type="Pfam" id="PF04057">
    <property type="entry name" value="Rep-A_N"/>
    <property type="match status" value="1"/>
</dbReference>
<evidence type="ECO:0000256" key="2">
    <source>
        <dbReference type="ARBA" id="ARBA00005690"/>
    </source>
</evidence>
<evidence type="ECO:0000256" key="4">
    <source>
        <dbReference type="ARBA" id="ARBA00022723"/>
    </source>
</evidence>
<comment type="subcellular location">
    <subcellularLocation>
        <location evidence="1 11">Nucleus</location>
    </subcellularLocation>
</comment>
<gene>
    <name evidence="17" type="ORF">RN001_009011</name>
</gene>
<feature type="domain" description="Replication protein A OB" evidence="16">
    <location>
        <begin position="288"/>
        <end position="386"/>
    </location>
</feature>
<dbReference type="GO" id="GO:0006310">
    <property type="term" value="P:DNA recombination"/>
    <property type="evidence" value="ECO:0007669"/>
    <property type="project" value="InterPro"/>
</dbReference>
<feature type="domain" description="Replication protein A 70 kDa DNA-binding subunit B/D first OB fold" evidence="13">
    <location>
        <begin position="167"/>
        <end position="271"/>
    </location>
</feature>
<evidence type="ECO:0000259" key="16">
    <source>
        <dbReference type="Pfam" id="PF16900"/>
    </source>
</evidence>
<evidence type="ECO:0000256" key="12">
    <source>
        <dbReference type="SAM" id="MobiDB-lite"/>
    </source>
</evidence>
<dbReference type="CDD" id="cd04474">
    <property type="entry name" value="RPA1_DBD_A"/>
    <property type="match status" value="1"/>
</dbReference>
<dbReference type="Proteomes" id="UP001353858">
    <property type="component" value="Unassembled WGS sequence"/>
</dbReference>
<dbReference type="InterPro" id="IPR047192">
    <property type="entry name" value="Euk_RPA1_DBD_C"/>
</dbReference>
<comment type="caution">
    <text evidence="17">The sequence shown here is derived from an EMBL/GenBank/DDBJ whole genome shotgun (WGS) entry which is preliminary data.</text>
</comment>
<dbReference type="Pfam" id="PF08646">
    <property type="entry name" value="Rep_fac-A_C"/>
    <property type="match status" value="1"/>
</dbReference>
<dbReference type="InterPro" id="IPR007199">
    <property type="entry name" value="Rep_factor-A_N"/>
</dbReference>
<protein>
    <recommendedName>
        <fullName evidence="11">Replication protein A subunit</fullName>
    </recommendedName>
</protein>
<feature type="domain" description="Replication factor A C-terminal" evidence="15">
    <location>
        <begin position="443"/>
        <end position="586"/>
    </location>
</feature>
<dbReference type="PANTHER" id="PTHR47165:SF4">
    <property type="entry name" value="OS03G0429900 PROTEIN"/>
    <property type="match status" value="1"/>
</dbReference>
<dbReference type="FunFam" id="2.40.50.140:FF:000117">
    <property type="entry name" value="Replication protein A subunit"/>
    <property type="match status" value="1"/>
</dbReference>
<dbReference type="FunFam" id="2.40.50.140:FF:000041">
    <property type="entry name" value="Replication protein A subunit"/>
    <property type="match status" value="1"/>
</dbReference>
<keyword evidence="7 11" id="KW-0238">DNA-binding</keyword>
<dbReference type="InterPro" id="IPR031657">
    <property type="entry name" value="REPA_OB_2"/>
</dbReference>
<dbReference type="InterPro" id="IPR004591">
    <property type="entry name" value="Rfa1"/>
</dbReference>
<keyword evidence="18" id="KW-1185">Reference proteome</keyword>
<feature type="region of interest" description="Disordered" evidence="12">
    <location>
        <begin position="114"/>
        <end position="136"/>
    </location>
</feature>
<dbReference type="EMBL" id="JARPUR010000004">
    <property type="protein sequence ID" value="KAK4876505.1"/>
    <property type="molecule type" value="Genomic_DNA"/>
</dbReference>
<dbReference type="InterPro" id="IPR012340">
    <property type="entry name" value="NA-bd_OB-fold"/>
</dbReference>
<organism evidence="17 18">
    <name type="scientific">Aquatica leii</name>
    <dbReference type="NCBI Taxonomy" id="1421715"/>
    <lineage>
        <taxon>Eukaryota</taxon>
        <taxon>Metazoa</taxon>
        <taxon>Ecdysozoa</taxon>
        <taxon>Arthropoda</taxon>
        <taxon>Hexapoda</taxon>
        <taxon>Insecta</taxon>
        <taxon>Pterygota</taxon>
        <taxon>Neoptera</taxon>
        <taxon>Endopterygota</taxon>
        <taxon>Coleoptera</taxon>
        <taxon>Polyphaga</taxon>
        <taxon>Elateriformia</taxon>
        <taxon>Elateroidea</taxon>
        <taxon>Lampyridae</taxon>
        <taxon>Luciolinae</taxon>
        <taxon>Aquatica</taxon>
    </lineage>
</organism>
<evidence type="ECO:0000256" key="1">
    <source>
        <dbReference type="ARBA" id="ARBA00004123"/>
    </source>
</evidence>
<dbReference type="Pfam" id="PF02721">
    <property type="entry name" value="DUF223"/>
    <property type="match status" value="1"/>
</dbReference>
<dbReference type="GO" id="GO:0003677">
    <property type="term" value="F:DNA binding"/>
    <property type="evidence" value="ECO:0007669"/>
    <property type="project" value="UniProtKB-KW"/>
</dbReference>
<comment type="subunit">
    <text evidence="10 11">Component of the heterotrimeric canonical replication protein A complex (RPA).</text>
</comment>
<keyword evidence="4 11" id="KW-0479">Metal-binding</keyword>
<dbReference type="InterPro" id="IPR003871">
    <property type="entry name" value="RFA1B/D_OB_1st"/>
</dbReference>
<evidence type="ECO:0000259" key="15">
    <source>
        <dbReference type="Pfam" id="PF08646"/>
    </source>
</evidence>
<reference evidence="18" key="1">
    <citation type="submission" date="2023-01" db="EMBL/GenBank/DDBJ databases">
        <title>Key to firefly adult light organ development and bioluminescence: homeobox transcription factors regulate luciferase expression and transportation to peroxisome.</title>
        <authorList>
            <person name="Fu X."/>
        </authorList>
    </citation>
    <scope>NUCLEOTIDE SEQUENCE [LARGE SCALE GENOMIC DNA]</scope>
</reference>
<proteinExistence type="inferred from homology"/>
<dbReference type="AlphaFoldDB" id="A0AAN7NZ16"/>
<comment type="similarity">
    <text evidence="2 11">Belongs to the replication factor A protein 1 family.</text>
</comment>
<evidence type="ECO:0000313" key="18">
    <source>
        <dbReference type="Proteomes" id="UP001353858"/>
    </source>
</evidence>
<evidence type="ECO:0000256" key="3">
    <source>
        <dbReference type="ARBA" id="ARBA00022705"/>
    </source>
</evidence>
<evidence type="ECO:0000256" key="10">
    <source>
        <dbReference type="ARBA" id="ARBA00062035"/>
    </source>
</evidence>
<name>A0AAN7NZ16_9COLE</name>
<keyword evidence="5 11" id="KW-0863">Zinc-finger</keyword>